<reference evidence="1 2" key="1">
    <citation type="submission" date="2016-10" db="EMBL/GenBank/DDBJ databases">
        <authorList>
            <person name="de Groot N.N."/>
        </authorList>
    </citation>
    <scope>NUCLEOTIDE SEQUENCE [LARGE SCALE GENOMIC DNA]</scope>
    <source>
        <strain evidence="1 2">WG14</strain>
    </source>
</reference>
<dbReference type="AlphaFoldDB" id="A0A1G6KMV4"/>
<protein>
    <submittedName>
        <fullName evidence="1">Uncharacterized protein</fullName>
    </submittedName>
</protein>
<dbReference type="Proteomes" id="UP000199322">
    <property type="component" value="Unassembled WGS sequence"/>
</dbReference>
<keyword evidence="2" id="KW-1185">Reference proteome</keyword>
<proteinExistence type="predicted"/>
<accession>A0A1G6KMV4</accession>
<dbReference type="RefSeq" id="WP_091403046.1">
    <property type="nucleotide sequence ID" value="NZ_FMYV01000003.1"/>
</dbReference>
<name>A0A1G6KMV4_9BACT</name>
<evidence type="ECO:0000313" key="2">
    <source>
        <dbReference type="Proteomes" id="UP000199322"/>
    </source>
</evidence>
<sequence>MKKSDFMIYLKENFVSDNDFTVHFVLTDCHDGVNDNECFICPDQVRVEDDYIVLSENNLFKCFKKSELFNKIEELEDKEIVLEDKKGRYFSLDEDLEVIIDGNSMILDVPLYNYMGKPVFLS</sequence>
<organism evidence="1 2">
    <name type="scientific">Geotoga petraea</name>
    <dbReference type="NCBI Taxonomy" id="28234"/>
    <lineage>
        <taxon>Bacteria</taxon>
        <taxon>Thermotogati</taxon>
        <taxon>Thermotogota</taxon>
        <taxon>Thermotogae</taxon>
        <taxon>Petrotogales</taxon>
        <taxon>Petrotogaceae</taxon>
        <taxon>Geotoga</taxon>
    </lineage>
</organism>
<dbReference type="EMBL" id="FMYV01000003">
    <property type="protein sequence ID" value="SDC32303.1"/>
    <property type="molecule type" value="Genomic_DNA"/>
</dbReference>
<evidence type="ECO:0000313" key="1">
    <source>
        <dbReference type="EMBL" id="SDC32303.1"/>
    </source>
</evidence>
<gene>
    <name evidence="1" type="ORF">SAMN04488588_0818</name>
</gene>